<keyword evidence="2" id="KW-1185">Reference proteome</keyword>
<reference evidence="1 2" key="1">
    <citation type="submission" date="2024-10" db="EMBL/GenBank/DDBJ databases">
        <title>The Natural Products Discovery Center: Release of the First 8490 Sequenced Strains for Exploring Actinobacteria Biosynthetic Diversity.</title>
        <authorList>
            <person name="Kalkreuter E."/>
            <person name="Kautsar S.A."/>
            <person name="Yang D."/>
            <person name="Bader C.D."/>
            <person name="Teijaro C.N."/>
            <person name="Fluegel L."/>
            <person name="Davis C.M."/>
            <person name="Simpson J.R."/>
            <person name="Lauterbach L."/>
            <person name="Steele A.D."/>
            <person name="Gui C."/>
            <person name="Meng S."/>
            <person name="Li G."/>
            <person name="Viehrig K."/>
            <person name="Ye F."/>
            <person name="Su P."/>
            <person name="Kiefer A.F."/>
            <person name="Nichols A."/>
            <person name="Cepeda A.J."/>
            <person name="Yan W."/>
            <person name="Fan B."/>
            <person name="Jiang Y."/>
            <person name="Adhikari A."/>
            <person name="Zheng C.-J."/>
            <person name="Schuster L."/>
            <person name="Cowan T.M."/>
            <person name="Smanski M.J."/>
            <person name="Chevrette M.G."/>
            <person name="De Carvalho L.P.S."/>
            <person name="Shen B."/>
        </authorList>
    </citation>
    <scope>NUCLEOTIDE SEQUENCE [LARGE SCALE GENOMIC DNA]</scope>
    <source>
        <strain evidence="1 2">NPDC002593</strain>
    </source>
</reference>
<comment type="caution">
    <text evidence="1">The sequence shown here is derived from an EMBL/GenBank/DDBJ whole genome shotgun (WGS) entry which is preliminary data.</text>
</comment>
<dbReference type="EMBL" id="JBIAQY010000018">
    <property type="protein sequence ID" value="MFF3573416.1"/>
    <property type="molecule type" value="Genomic_DNA"/>
</dbReference>
<evidence type="ECO:0000313" key="2">
    <source>
        <dbReference type="Proteomes" id="UP001601992"/>
    </source>
</evidence>
<evidence type="ECO:0000313" key="1">
    <source>
        <dbReference type="EMBL" id="MFF3573416.1"/>
    </source>
</evidence>
<name>A0ABW6SAR7_9NOCA</name>
<organism evidence="1 2">
    <name type="scientific">Nocardia jiangxiensis</name>
    <dbReference type="NCBI Taxonomy" id="282685"/>
    <lineage>
        <taxon>Bacteria</taxon>
        <taxon>Bacillati</taxon>
        <taxon>Actinomycetota</taxon>
        <taxon>Actinomycetes</taxon>
        <taxon>Mycobacteriales</taxon>
        <taxon>Nocardiaceae</taxon>
        <taxon>Nocardia</taxon>
    </lineage>
</organism>
<sequence>MHGMRYRLELRKYVGADSVSRTKVCGHTCCGLASDAGFSRPIGLSLEHQQVAIVAGPANFVVFRAITTFAANCSRTNMNTATNRDSRWLFPDDGPGNRCTPKPWADC</sequence>
<protein>
    <submittedName>
        <fullName evidence="1">Uncharacterized protein</fullName>
    </submittedName>
</protein>
<dbReference type="RefSeq" id="WP_387406397.1">
    <property type="nucleotide sequence ID" value="NZ_JBIAQY010000018.1"/>
</dbReference>
<proteinExistence type="predicted"/>
<gene>
    <name evidence="1" type="ORF">ACFYXQ_37230</name>
</gene>
<dbReference type="Proteomes" id="UP001601992">
    <property type="component" value="Unassembled WGS sequence"/>
</dbReference>
<accession>A0ABW6SAR7</accession>